<dbReference type="PROSITE" id="PS50943">
    <property type="entry name" value="HTH_CROC1"/>
    <property type="match status" value="1"/>
</dbReference>
<reference evidence="3 4" key="1">
    <citation type="submission" date="2018-09" db="EMBL/GenBank/DDBJ databases">
        <title>Genomic Encyclopedia of Archaeal and Bacterial Type Strains, Phase II (KMG-II): from individual species to whole genera.</title>
        <authorList>
            <person name="Goeker M."/>
        </authorList>
    </citation>
    <scope>NUCLEOTIDE SEQUENCE [LARGE SCALE GENOMIC DNA]</scope>
    <source>
        <strain evidence="3 4">DSM 17008</strain>
    </source>
</reference>
<proteinExistence type="predicted"/>
<dbReference type="PANTHER" id="PTHR46797">
    <property type="entry name" value="HTH-TYPE TRANSCRIPTIONAL REGULATOR"/>
    <property type="match status" value="1"/>
</dbReference>
<organism evidence="3 4">
    <name type="scientific">Sinobaca qinghaiensis</name>
    <dbReference type="NCBI Taxonomy" id="342944"/>
    <lineage>
        <taxon>Bacteria</taxon>
        <taxon>Bacillati</taxon>
        <taxon>Bacillota</taxon>
        <taxon>Bacilli</taxon>
        <taxon>Bacillales</taxon>
        <taxon>Sporolactobacillaceae</taxon>
        <taxon>Sinobaca</taxon>
    </lineage>
</organism>
<feature type="domain" description="HTH cro/C1-type" evidence="2">
    <location>
        <begin position="8"/>
        <end position="63"/>
    </location>
</feature>
<accession>A0A419V783</accession>
<dbReference type="Gene3D" id="1.10.260.40">
    <property type="entry name" value="lambda repressor-like DNA-binding domains"/>
    <property type="match status" value="1"/>
</dbReference>
<dbReference type="InterPro" id="IPR001387">
    <property type="entry name" value="Cro/C1-type_HTH"/>
</dbReference>
<dbReference type="PANTHER" id="PTHR46797:SF1">
    <property type="entry name" value="METHYLPHOSPHONATE SYNTHASE"/>
    <property type="match status" value="1"/>
</dbReference>
<name>A0A419V783_9BACL</name>
<dbReference type="InterPro" id="IPR050807">
    <property type="entry name" value="TransReg_Diox_bact_type"/>
</dbReference>
<comment type="caution">
    <text evidence="3">The sequence shown here is derived from an EMBL/GenBank/DDBJ whole genome shotgun (WGS) entry which is preliminary data.</text>
</comment>
<sequence length="75" mass="8466">MIGIGNRIHHYRKKNQLTITALAERSGLSRSYLSNLEKNKVVNPSINVLNKIAEVLSIDVLHLLHEEAKNECTSE</sequence>
<dbReference type="GO" id="GO:0005829">
    <property type="term" value="C:cytosol"/>
    <property type="evidence" value="ECO:0007669"/>
    <property type="project" value="TreeGrafter"/>
</dbReference>
<dbReference type="InterPro" id="IPR010982">
    <property type="entry name" value="Lambda_DNA-bd_dom_sf"/>
</dbReference>
<gene>
    <name evidence="3" type="ORF">ATL39_0137</name>
</gene>
<evidence type="ECO:0000259" key="2">
    <source>
        <dbReference type="PROSITE" id="PS50943"/>
    </source>
</evidence>
<evidence type="ECO:0000313" key="4">
    <source>
        <dbReference type="Proteomes" id="UP000285120"/>
    </source>
</evidence>
<evidence type="ECO:0000256" key="1">
    <source>
        <dbReference type="ARBA" id="ARBA00023125"/>
    </source>
</evidence>
<dbReference type="RefSeq" id="WP_120191352.1">
    <property type="nucleotide sequence ID" value="NZ_RAPK01000006.1"/>
</dbReference>
<protein>
    <submittedName>
        <fullName evidence="3">Helix-turn-helix protein</fullName>
    </submittedName>
</protein>
<dbReference type="SMART" id="SM00530">
    <property type="entry name" value="HTH_XRE"/>
    <property type="match status" value="1"/>
</dbReference>
<dbReference type="CDD" id="cd00093">
    <property type="entry name" value="HTH_XRE"/>
    <property type="match status" value="1"/>
</dbReference>
<dbReference type="OrthoDB" id="1859224at2"/>
<keyword evidence="4" id="KW-1185">Reference proteome</keyword>
<dbReference type="GO" id="GO:0003677">
    <property type="term" value="F:DNA binding"/>
    <property type="evidence" value="ECO:0007669"/>
    <property type="project" value="UniProtKB-KW"/>
</dbReference>
<dbReference type="GO" id="GO:0003700">
    <property type="term" value="F:DNA-binding transcription factor activity"/>
    <property type="evidence" value="ECO:0007669"/>
    <property type="project" value="TreeGrafter"/>
</dbReference>
<dbReference type="AlphaFoldDB" id="A0A419V783"/>
<dbReference type="EMBL" id="RAPK01000006">
    <property type="protein sequence ID" value="RKD75927.1"/>
    <property type="molecule type" value="Genomic_DNA"/>
</dbReference>
<dbReference type="Proteomes" id="UP000285120">
    <property type="component" value="Unassembled WGS sequence"/>
</dbReference>
<evidence type="ECO:0000313" key="3">
    <source>
        <dbReference type="EMBL" id="RKD75927.1"/>
    </source>
</evidence>
<dbReference type="Pfam" id="PF01381">
    <property type="entry name" value="HTH_3"/>
    <property type="match status" value="1"/>
</dbReference>
<dbReference type="SUPFAM" id="SSF47413">
    <property type="entry name" value="lambda repressor-like DNA-binding domains"/>
    <property type="match status" value="1"/>
</dbReference>
<keyword evidence="1" id="KW-0238">DNA-binding</keyword>